<evidence type="ECO:0000313" key="2">
    <source>
        <dbReference type="EMBL" id="GJN06879.1"/>
    </source>
</evidence>
<dbReference type="SUPFAM" id="SSF56112">
    <property type="entry name" value="Protein kinase-like (PK-like)"/>
    <property type="match status" value="1"/>
</dbReference>
<feature type="compositionally biased region" description="Low complexity" evidence="1">
    <location>
        <begin position="9"/>
        <end position="27"/>
    </location>
</feature>
<sequence>MTSMIAMDSSSKATTAEPPTATAGESPGPEGNFARVEPGPMERPGYQTLESCIAVKDDSTGPSAFRPCLEAALRPPVAFQDIARNHLESMLLNESVKPRELPISLLESITNNFSDDQQIGSGGFAVVYKVSLIIFITLYDN</sequence>
<accession>A0AAV5D8A2</accession>
<reference evidence="2" key="2">
    <citation type="submission" date="2021-12" db="EMBL/GenBank/DDBJ databases">
        <title>Resequencing data analysis of finger millet.</title>
        <authorList>
            <person name="Hatakeyama M."/>
            <person name="Aluri S."/>
            <person name="Balachadran M.T."/>
            <person name="Sivarajan S.R."/>
            <person name="Poveda L."/>
            <person name="Shimizu-Inatsugi R."/>
            <person name="Schlapbach R."/>
            <person name="Sreeman S.M."/>
            <person name="Shimizu K.K."/>
        </authorList>
    </citation>
    <scope>NUCLEOTIDE SEQUENCE</scope>
</reference>
<dbReference type="EMBL" id="BQKI01000013">
    <property type="protein sequence ID" value="GJN06879.1"/>
    <property type="molecule type" value="Genomic_DNA"/>
</dbReference>
<feature type="region of interest" description="Disordered" evidence="1">
    <location>
        <begin position="1"/>
        <end position="45"/>
    </location>
</feature>
<organism evidence="2 3">
    <name type="scientific">Eleusine coracana subsp. coracana</name>
    <dbReference type="NCBI Taxonomy" id="191504"/>
    <lineage>
        <taxon>Eukaryota</taxon>
        <taxon>Viridiplantae</taxon>
        <taxon>Streptophyta</taxon>
        <taxon>Embryophyta</taxon>
        <taxon>Tracheophyta</taxon>
        <taxon>Spermatophyta</taxon>
        <taxon>Magnoliopsida</taxon>
        <taxon>Liliopsida</taxon>
        <taxon>Poales</taxon>
        <taxon>Poaceae</taxon>
        <taxon>PACMAD clade</taxon>
        <taxon>Chloridoideae</taxon>
        <taxon>Cynodonteae</taxon>
        <taxon>Eleusininae</taxon>
        <taxon>Eleusine</taxon>
    </lineage>
</organism>
<dbReference type="Proteomes" id="UP001054889">
    <property type="component" value="Unassembled WGS sequence"/>
</dbReference>
<proteinExistence type="predicted"/>
<dbReference type="PANTHER" id="PTHR45707:SF70">
    <property type="entry name" value="PROTEIN KINASE DOMAIN-CONTAINING PROTEIN"/>
    <property type="match status" value="1"/>
</dbReference>
<protein>
    <submittedName>
        <fullName evidence="2">Uncharacterized protein</fullName>
    </submittedName>
</protein>
<dbReference type="Gene3D" id="3.30.200.20">
    <property type="entry name" value="Phosphorylase Kinase, domain 1"/>
    <property type="match status" value="1"/>
</dbReference>
<evidence type="ECO:0000256" key="1">
    <source>
        <dbReference type="SAM" id="MobiDB-lite"/>
    </source>
</evidence>
<dbReference type="InterPro" id="IPR011009">
    <property type="entry name" value="Kinase-like_dom_sf"/>
</dbReference>
<name>A0AAV5D8A2_ELECO</name>
<dbReference type="PANTHER" id="PTHR45707">
    <property type="entry name" value="C2 CALCIUM/LIPID-BINDING PLANT PHOSPHORIBOSYLTRANSFERASE FAMILY PROTEIN"/>
    <property type="match status" value="1"/>
</dbReference>
<comment type="caution">
    <text evidence="2">The sequence shown here is derived from an EMBL/GenBank/DDBJ whole genome shotgun (WGS) entry which is preliminary data.</text>
</comment>
<gene>
    <name evidence="2" type="primary">ga24649</name>
    <name evidence="2" type="ORF">PR202_ga24649</name>
</gene>
<reference evidence="2" key="1">
    <citation type="journal article" date="2018" name="DNA Res.">
        <title>Multiple hybrid de novo genome assembly of finger millet, an orphan allotetraploid crop.</title>
        <authorList>
            <person name="Hatakeyama M."/>
            <person name="Aluri S."/>
            <person name="Balachadran M.T."/>
            <person name="Sivarajan S.R."/>
            <person name="Patrignani A."/>
            <person name="Gruter S."/>
            <person name="Poveda L."/>
            <person name="Shimizu-Inatsugi R."/>
            <person name="Baeten J."/>
            <person name="Francoijs K.J."/>
            <person name="Nataraja K.N."/>
            <person name="Reddy Y.A.N."/>
            <person name="Phadnis S."/>
            <person name="Ravikumar R.L."/>
            <person name="Schlapbach R."/>
            <person name="Sreeman S.M."/>
            <person name="Shimizu K.K."/>
        </authorList>
    </citation>
    <scope>NUCLEOTIDE SEQUENCE</scope>
</reference>
<keyword evidence="3" id="KW-1185">Reference proteome</keyword>
<dbReference type="AlphaFoldDB" id="A0AAV5D8A2"/>
<evidence type="ECO:0000313" key="3">
    <source>
        <dbReference type="Proteomes" id="UP001054889"/>
    </source>
</evidence>